<dbReference type="Proteomes" id="UP001234297">
    <property type="component" value="Chromosome 12"/>
</dbReference>
<evidence type="ECO:0000313" key="1">
    <source>
        <dbReference type="EMBL" id="KAJ8615356.1"/>
    </source>
</evidence>
<evidence type="ECO:0000313" key="2">
    <source>
        <dbReference type="Proteomes" id="UP001234297"/>
    </source>
</evidence>
<keyword evidence="2" id="KW-1185">Reference proteome</keyword>
<name>A0ACC2K2M5_PERAE</name>
<gene>
    <name evidence="1" type="ORF">MRB53_034728</name>
</gene>
<organism evidence="1 2">
    <name type="scientific">Persea americana</name>
    <name type="common">Avocado</name>
    <dbReference type="NCBI Taxonomy" id="3435"/>
    <lineage>
        <taxon>Eukaryota</taxon>
        <taxon>Viridiplantae</taxon>
        <taxon>Streptophyta</taxon>
        <taxon>Embryophyta</taxon>
        <taxon>Tracheophyta</taxon>
        <taxon>Spermatophyta</taxon>
        <taxon>Magnoliopsida</taxon>
        <taxon>Magnoliidae</taxon>
        <taxon>Laurales</taxon>
        <taxon>Lauraceae</taxon>
        <taxon>Persea</taxon>
    </lineage>
</organism>
<reference evidence="1 2" key="1">
    <citation type="journal article" date="2022" name="Hortic Res">
        <title>A haplotype resolved chromosomal level avocado genome allows analysis of novel avocado genes.</title>
        <authorList>
            <person name="Nath O."/>
            <person name="Fletcher S.J."/>
            <person name="Hayward A."/>
            <person name="Shaw L.M."/>
            <person name="Masouleh A.K."/>
            <person name="Furtado A."/>
            <person name="Henry R.J."/>
            <person name="Mitter N."/>
        </authorList>
    </citation>
    <scope>NUCLEOTIDE SEQUENCE [LARGE SCALE GENOMIC DNA]</scope>
    <source>
        <strain evidence="2">cv. Hass</strain>
    </source>
</reference>
<protein>
    <submittedName>
        <fullName evidence="1">Uncharacterized protein</fullName>
    </submittedName>
</protein>
<dbReference type="EMBL" id="CM056820">
    <property type="protein sequence ID" value="KAJ8615356.1"/>
    <property type="molecule type" value="Genomic_DNA"/>
</dbReference>
<accession>A0ACC2K2M5</accession>
<sequence length="1018" mass="116041">MGKNPTGEITASADDVVDLGIHAVRGFTGFPIKRNPHPENPRGTGAGGDGDRRSDRQARSRSRLFRGGRNGLPLPDSLSAVFRVNGDGAKAAGRQGETTIGNTLRFLPHRLQGGGAADQLSAPRRFAVRAPRLALILGSLKKDPTTLKLLTVVKNLQGLGYMFTIYAVEDGEAHSLWKLIGGHLSVLDSETADHVDWSMFEGIVLCSIEAKRNMLSLMKEPFSFIPLIWIIQEDTLGKRLAIYAEMGWEHLISEWRNAFSRADVVVFPDFSLPMLYSTLDTGNFFVVSGSPVDVWSAESYIKSHSKYQLRRQNGFREDHLLILVVGSSFFYNELPWDFAVAMQAARPLLKKFTGANHLEESFKFIFLCGNSTDSYREALQEIASHLGFPDDSIKHYSMDNDVNSVLLMADVVLYGSFKDEQGFPSLLIRAMSFEIPIIAPDLTVIKKYIVSGVHGVIFQSRNPDSLTRAFSLLIPNMKLSKVARTIASSGKLFARNILASDCITGYAKLLENIVQFPSDTKLPGSISPLQQYKWEWDLLRKERKGGDSQVIQSFEKIGSSMTKSSVVYALEEELSSTNYMRNTSENEIDILTQENLAKVDWDDVREIEMLEEFERREIQELEERMEKTLGSWEEIYRNARKAEKLKFETNERDEGELERVGQSLCIYEIYNGAGAWPFLQHGSLYRGLSLSTRERRSTSDDVDAVGRLSLLNDTYYRDRLCEIGGMFSIANQVDNIHKIPWIGFQSWRAAGRKVSLSSKAERVLEDTIAVETVGDVIYYWARTDMDSKARTINSNIDFWSLCDILNGGFCREAFENSFRQMYGLPEGMAALPPMPDDGHHWSMLHSWAMPTPSFLEYVMFSRMFVDSLDSISHNSNNSTCPLGSSKLEEKHCYCRLLELLVNVWAYHSARKMVYIDPISGSLREQHPVERRKGVMWVRYFNFTLLKSMDEDLAEEADDSDHPNERWLWPLTGEVHWKGIYEREREERYRRKMEKKRKEQEKLLERQRYGYKQKPLGNR</sequence>
<proteinExistence type="predicted"/>
<comment type="caution">
    <text evidence="1">The sequence shown here is derived from an EMBL/GenBank/DDBJ whole genome shotgun (WGS) entry which is preliminary data.</text>
</comment>